<proteinExistence type="predicted"/>
<dbReference type="Proteomes" id="UP000185936">
    <property type="component" value="Unassembled WGS sequence"/>
</dbReference>
<dbReference type="STRING" id="308853.SAMN05421752_105204"/>
<dbReference type="EMBL" id="FTNR01000005">
    <property type="protein sequence ID" value="SIR93469.1"/>
    <property type="molecule type" value="Genomic_DNA"/>
</dbReference>
<dbReference type="RefSeq" id="WP_076608885.1">
    <property type="nucleotide sequence ID" value="NZ_FTNR01000005.1"/>
</dbReference>
<keyword evidence="2" id="KW-1185">Reference proteome</keyword>
<dbReference type="OrthoDB" id="204533at2157"/>
<name>A0A1N7EZF4_9EURY</name>
<evidence type="ECO:0000313" key="1">
    <source>
        <dbReference type="EMBL" id="SIR93469.1"/>
    </source>
</evidence>
<organism evidence="1 2">
    <name type="scientific">Natronorubrum thiooxidans</name>
    <dbReference type="NCBI Taxonomy" id="308853"/>
    <lineage>
        <taxon>Archaea</taxon>
        <taxon>Methanobacteriati</taxon>
        <taxon>Methanobacteriota</taxon>
        <taxon>Stenosarchaea group</taxon>
        <taxon>Halobacteria</taxon>
        <taxon>Halobacteriales</taxon>
        <taxon>Natrialbaceae</taxon>
        <taxon>Natronorubrum</taxon>
    </lineage>
</organism>
<evidence type="ECO:0000313" key="2">
    <source>
        <dbReference type="Proteomes" id="UP000185936"/>
    </source>
</evidence>
<protein>
    <submittedName>
        <fullName evidence="1">Uncharacterized protein</fullName>
    </submittedName>
</protein>
<dbReference type="Pfam" id="PF23444">
    <property type="entry name" value="DUF7127"/>
    <property type="match status" value="1"/>
</dbReference>
<reference evidence="2" key="1">
    <citation type="submission" date="2017-01" db="EMBL/GenBank/DDBJ databases">
        <authorList>
            <person name="Varghese N."/>
            <person name="Submissions S."/>
        </authorList>
    </citation>
    <scope>NUCLEOTIDE SEQUENCE [LARGE SCALE GENOMIC DNA]</scope>
    <source>
        <strain evidence="2">type strain: HArc-</strain>
    </source>
</reference>
<sequence>MKVPKPLQNVDNGGAVVRTLEYEDGSVIAVDFGHAGEDLTVDVVGSTAIIVTDDEQFEFELPPEASDISVHNGVLTIEE</sequence>
<dbReference type="AlphaFoldDB" id="A0A1N7EZF4"/>
<accession>A0A1N7EZF4</accession>
<gene>
    <name evidence="1" type="ORF">SAMN05421752_105204</name>
</gene>
<dbReference type="InterPro" id="IPR055551">
    <property type="entry name" value="DUF7127"/>
</dbReference>